<dbReference type="PANTHER" id="PTHR31151:SF0">
    <property type="entry name" value="PROLINE-TRNA LIGASE (DUF1680)"/>
    <property type="match status" value="1"/>
</dbReference>
<evidence type="ECO:0000259" key="1">
    <source>
        <dbReference type="Pfam" id="PF07944"/>
    </source>
</evidence>
<reference evidence="3 4" key="1">
    <citation type="submission" date="2018-11" db="EMBL/GenBank/DDBJ databases">
        <title>Draft genome sequence of Buttiauxella warmboldiae CCUG 35512.</title>
        <authorList>
            <person name="Salva-Serra F."/>
            <person name="Marathe N."/>
            <person name="Moore E."/>
            <person name="Svensson L."/>
            <person name="Engstrom-Jakobsson H."/>
        </authorList>
    </citation>
    <scope>NUCLEOTIDE SEQUENCE [LARGE SCALE GENOMIC DNA]</scope>
    <source>
        <strain evidence="3 4">CCUG 35512</strain>
    </source>
</reference>
<proteinExistence type="predicted"/>
<dbReference type="InterPro" id="IPR012878">
    <property type="entry name" value="Beta-AFase-like_GH127_cat"/>
</dbReference>
<evidence type="ECO:0000313" key="4">
    <source>
        <dbReference type="Proteomes" id="UP000268615"/>
    </source>
</evidence>
<comment type="caution">
    <text evidence="3">The sequence shown here is derived from an EMBL/GenBank/DDBJ whole genome shotgun (WGS) entry which is preliminary data.</text>
</comment>
<feature type="domain" description="Non-reducing end beta-L-arabinofuranosidase-like GH127 catalytic" evidence="1">
    <location>
        <begin position="184"/>
        <end position="566"/>
    </location>
</feature>
<keyword evidence="4" id="KW-1185">Reference proteome</keyword>
<accession>A0A3N5DLV9</accession>
<evidence type="ECO:0008006" key="5">
    <source>
        <dbReference type="Google" id="ProtNLM"/>
    </source>
</evidence>
<dbReference type="AlphaFoldDB" id="A0A3N5DLV9"/>
<dbReference type="EMBL" id="RPOH01000017">
    <property type="protein sequence ID" value="RPH29595.1"/>
    <property type="molecule type" value="Genomic_DNA"/>
</dbReference>
<dbReference type="InterPro" id="IPR046780">
    <property type="entry name" value="aBig_2"/>
</dbReference>
<dbReference type="PANTHER" id="PTHR31151">
    <property type="entry name" value="PROLINE-TRNA LIGASE (DUF1680)"/>
    <property type="match status" value="1"/>
</dbReference>
<protein>
    <recommendedName>
        <fullName evidence="5">Glycosyl hydrolase</fullName>
    </recommendedName>
</protein>
<evidence type="ECO:0000259" key="2">
    <source>
        <dbReference type="Pfam" id="PF20578"/>
    </source>
</evidence>
<dbReference type="Pfam" id="PF20578">
    <property type="entry name" value="aBig_2"/>
    <property type="match status" value="1"/>
</dbReference>
<evidence type="ECO:0000313" key="3">
    <source>
        <dbReference type="EMBL" id="RPH29595.1"/>
    </source>
</evidence>
<sequence>MTSDIINKILEEDVSDIFLGNLSTVEFNLILPLKGKRGSDFSWKSGEILFISDKGEVTRPTKGVGNREVELVVTATKDEYSLKKTFVVTVLEEQPKQKIIRCIDPQIVLEPNRLVLTDYCVVELDDGSFTTSRVIWEKPINKSLGYQKINGQLEDSALKVTAYIKIMDSAGYKIKPEKLQAHAVSLLPGSLWWDASNRMLEHLKTVNMDMLLFNFREVAGLDTKGAIPMTGWDAPECKLKGHTTGHYLSAFSLAYYAAKDRELKSRVDYLVGELNGCQVALEKMGFSKGFLSAYDEKQFDLLEEMVTYPNIWAPYYTLDKILTGLMDCYQFADIKIALDMACGIGDWIYNRLSKLDRKQLSEMWSIYIAGEFGCLISGLVRLSRISGQYKYLDTAFLFENHKLYTPMLMGLDSLNGMHANQHIPQIIGAIYFYEETGEKKYLTIARNFWKIVAEHHSYVIGGIGETEMFKGSDEIGSYLTTKTAESCASYNMLKLTKRLYDLSEDAEYMDYYENTFHNHLLSATSHGCDGGTTYFMPLSPGAIKKFDTIANTCCHGTGLETLFRFQKDIYSQKNSNIYVNLFYPSLLKLENPNAQIRQSVSDDCFLWHIETELSLTLFIRNAHWFDIIRLKIDSAEIDEDFYQQYIKVSCPPGTHIIELHYNPLVRVHHCKDVQNYIAISHGRDVMVMRSDRGVMHNLNYADIPSSIEDFKSKGFAPLNKISDEAYHVYFRVGDS</sequence>
<dbReference type="SUPFAM" id="SSF48208">
    <property type="entry name" value="Six-hairpin glycosidases"/>
    <property type="match status" value="1"/>
</dbReference>
<gene>
    <name evidence="3" type="ORF">EHN07_05135</name>
</gene>
<feature type="domain" description="Atrophied bacterial Ig" evidence="2">
    <location>
        <begin position="22"/>
        <end position="92"/>
    </location>
</feature>
<dbReference type="InterPro" id="IPR008928">
    <property type="entry name" value="6-hairpin_glycosidase_sf"/>
</dbReference>
<dbReference type="Proteomes" id="UP000268615">
    <property type="component" value="Unassembled WGS sequence"/>
</dbReference>
<dbReference type="GO" id="GO:0005975">
    <property type="term" value="P:carbohydrate metabolic process"/>
    <property type="evidence" value="ECO:0007669"/>
    <property type="project" value="InterPro"/>
</dbReference>
<dbReference type="OrthoDB" id="9757939at2"/>
<dbReference type="Pfam" id="PF07944">
    <property type="entry name" value="Beta-AFase-like_GH127_cat"/>
    <property type="match status" value="1"/>
</dbReference>
<name>A0A3N5DLV9_9ENTR</name>
<dbReference type="RefSeq" id="WP_124023117.1">
    <property type="nucleotide sequence ID" value="NZ_RPOH01000017.1"/>
</dbReference>
<organism evidence="3 4">
    <name type="scientific">Buttiauxella warmboldiae</name>
    <dbReference type="NCBI Taxonomy" id="82993"/>
    <lineage>
        <taxon>Bacteria</taxon>
        <taxon>Pseudomonadati</taxon>
        <taxon>Pseudomonadota</taxon>
        <taxon>Gammaproteobacteria</taxon>
        <taxon>Enterobacterales</taxon>
        <taxon>Enterobacteriaceae</taxon>
        <taxon>Buttiauxella</taxon>
    </lineage>
</organism>